<keyword evidence="1" id="KW-0732">Signal</keyword>
<feature type="chain" id="PRO_5022150537" description="Secreted protein" evidence="1">
    <location>
        <begin position="19"/>
        <end position="85"/>
    </location>
</feature>
<reference evidence="2 3" key="1">
    <citation type="submission" date="2019-07" db="EMBL/GenBank/DDBJ databases">
        <authorList>
            <person name="Jastrzebski P J."/>
            <person name="Paukszto L."/>
            <person name="Jastrzebski P J."/>
        </authorList>
    </citation>
    <scope>NUCLEOTIDE SEQUENCE [LARGE SCALE GENOMIC DNA]</scope>
    <source>
        <strain evidence="2 3">WMS-il1</strain>
    </source>
</reference>
<dbReference type="EMBL" id="CABIJS010000033">
    <property type="protein sequence ID" value="VUZ40220.1"/>
    <property type="molecule type" value="Genomic_DNA"/>
</dbReference>
<keyword evidence="3" id="KW-1185">Reference proteome</keyword>
<gene>
    <name evidence="2" type="ORF">WMSIL1_LOCUS1597</name>
</gene>
<evidence type="ECO:0000256" key="1">
    <source>
        <dbReference type="SAM" id="SignalP"/>
    </source>
</evidence>
<dbReference type="Proteomes" id="UP000321570">
    <property type="component" value="Unassembled WGS sequence"/>
</dbReference>
<accession>A0A564XZ08</accession>
<sequence>MIVAEIQLIILLTSPVCTVPSFSYNCPVQLKRTYKYVLMRALIQVTVINSPPLYTYKHTEAVTCSHIFLRSILFPQCSIPLGTLY</sequence>
<name>A0A564XZ08_HYMDI</name>
<evidence type="ECO:0008006" key="4">
    <source>
        <dbReference type="Google" id="ProtNLM"/>
    </source>
</evidence>
<proteinExistence type="predicted"/>
<evidence type="ECO:0000313" key="3">
    <source>
        <dbReference type="Proteomes" id="UP000321570"/>
    </source>
</evidence>
<protein>
    <recommendedName>
        <fullName evidence="4">Secreted protein</fullName>
    </recommendedName>
</protein>
<organism evidence="2 3">
    <name type="scientific">Hymenolepis diminuta</name>
    <name type="common">Rat tapeworm</name>
    <dbReference type="NCBI Taxonomy" id="6216"/>
    <lineage>
        <taxon>Eukaryota</taxon>
        <taxon>Metazoa</taxon>
        <taxon>Spiralia</taxon>
        <taxon>Lophotrochozoa</taxon>
        <taxon>Platyhelminthes</taxon>
        <taxon>Cestoda</taxon>
        <taxon>Eucestoda</taxon>
        <taxon>Cyclophyllidea</taxon>
        <taxon>Hymenolepididae</taxon>
        <taxon>Hymenolepis</taxon>
    </lineage>
</organism>
<dbReference type="AlphaFoldDB" id="A0A564XZ08"/>
<evidence type="ECO:0000313" key="2">
    <source>
        <dbReference type="EMBL" id="VUZ40220.1"/>
    </source>
</evidence>
<feature type="signal peptide" evidence="1">
    <location>
        <begin position="1"/>
        <end position="18"/>
    </location>
</feature>